<dbReference type="RefSeq" id="NP_663187.1">
    <property type="nucleotide sequence ID" value="NC_004062.1"/>
</dbReference>
<evidence type="ECO:0000313" key="6">
    <source>
        <dbReference type="EMBL" id="QBH66247.1"/>
    </source>
</evidence>
<evidence type="ECO:0000313" key="14">
    <source>
        <dbReference type="EMBL" id="QBH67286.1"/>
    </source>
</evidence>
<dbReference type="KEGG" id="vg:949356"/>
<reference evidence="2" key="3">
    <citation type="journal article" date="2016" name="Arch. Virol.">
        <title>The comparative analysis of complete genome sequences from two South African betabaculoviruses: Phthorimaea operculella granulovirus and Plutella xylostella granulovirus.</title>
        <authorList>
            <person name="Jukes M.D."/>
            <person name="Motsoeneng B.M."/>
            <person name="Knox C.M."/>
            <person name="Hill M.P."/>
            <person name="Moore S.D."/>
        </authorList>
    </citation>
    <scope>NUCLEOTIDE SEQUENCE</scope>
    <source>
        <strain evidence="2">SA</strain>
    </source>
</reference>
<dbReference type="EMBL" id="AF499596">
    <property type="protein sequence ID" value="AAM70220.1"/>
    <property type="molecule type" value="Genomic_DNA"/>
</dbReference>
<accession>Q8JS37</accession>
<evidence type="ECO:0000313" key="12">
    <source>
        <dbReference type="EMBL" id="QBH67026.1"/>
    </source>
</evidence>
<reference evidence="1" key="2">
    <citation type="submission" date="2002-04" db="EMBL/GenBank/DDBJ databases">
        <title>The complete sequence of the potato tuber moth, Phthorimaea operculella, granulovirus.</title>
        <authorList>
            <person name="Croizier L."/>
            <person name="Taha A."/>
            <person name="Croizier G."/>
            <person name="Lopez Ferber M."/>
        </authorList>
    </citation>
    <scope>NUCLEOTIDE SEQUENCE</scope>
</reference>
<evidence type="ECO:0000313" key="8">
    <source>
        <dbReference type="EMBL" id="QBH66507.1"/>
    </source>
</evidence>
<reference evidence="3" key="4">
    <citation type="journal article" date="2019" name="J. Gen. Virol.">
        <title>Elucidating the genetic diversity of Phthorimaea operculella granulovirus (PhopGV).</title>
        <authorList>
            <person name="Larem A."/>
            <person name="Ben-Tiba S."/>
            <person name="Wennmann J.T."/>
            <person name="Gueli Alletti G."/>
            <person name="Jehle J.A."/>
        </authorList>
    </citation>
    <scope>NUCLEOTIDE SEQUENCE</scope>
    <source>
        <strain evidence="3">PhopGV-CR3.1</strain>
        <strain evidence="4">PhopGV-CR5.1</strain>
        <strain evidence="5">PhopGV-GR1.1</strain>
        <strain evidence="6">PhopGV-GR1.2</strain>
        <strain evidence="7">PhopGV-GR2.1</strain>
        <strain evidence="8">PhopGV-IT1.1</strain>
        <strain evidence="9">PhopGV-LS1.1</strain>
        <strain evidence="10">PhopGV-LS1.2</strain>
        <strain evidence="11">PhopGV-LS2.1</strain>
        <strain evidence="12">PhopGV-LS3.1</strain>
        <strain evidence="13">PhopGV-R</strain>
        <strain evidence="14">PhopGV-Ym.1</strain>
    </source>
</reference>
<evidence type="ECO:0000313" key="1">
    <source>
        <dbReference type="EMBL" id="AAM70220.1"/>
    </source>
</evidence>
<protein>
    <submittedName>
        <fullName evidence="1">Uncharacterized protein</fullName>
    </submittedName>
</protein>
<dbReference type="EMBL" id="MK033565">
    <property type="protein sequence ID" value="QBH65857.1"/>
    <property type="molecule type" value="Genomic_DNA"/>
</dbReference>
<evidence type="ECO:0000313" key="7">
    <source>
        <dbReference type="EMBL" id="QBH66377.1"/>
    </source>
</evidence>
<organism evidence="1 15">
    <name type="scientific">Phthorimaea operculella granulovirus</name>
    <dbReference type="NCBI Taxonomy" id="192584"/>
    <lineage>
        <taxon>Viruses</taxon>
        <taxon>Viruses incertae sedis</taxon>
        <taxon>Naldaviricetes</taxon>
        <taxon>Lefavirales</taxon>
        <taxon>Baculoviridae</taxon>
        <taxon>Betabaculovirus</taxon>
        <taxon>Betabaculovirus phoperculellae</taxon>
    </lineage>
</organism>
<keyword evidence="15" id="KW-1185">Reference proteome</keyword>
<evidence type="ECO:0000313" key="9">
    <source>
        <dbReference type="EMBL" id="QBH66637.1"/>
    </source>
</evidence>
<name>Q8JS37_9BBAC</name>
<evidence type="ECO:0000313" key="11">
    <source>
        <dbReference type="EMBL" id="QBH66897.1"/>
    </source>
</evidence>
<dbReference type="EMBL" id="MK033574">
    <property type="protein sequence ID" value="QBH67026.1"/>
    <property type="molecule type" value="Genomic_DNA"/>
</dbReference>
<dbReference type="EMBL" id="MK033571">
    <property type="protein sequence ID" value="QBH66637.1"/>
    <property type="molecule type" value="Genomic_DNA"/>
</dbReference>
<dbReference type="EMBL" id="MK033568">
    <property type="protein sequence ID" value="QBH66247.1"/>
    <property type="molecule type" value="Genomic_DNA"/>
</dbReference>
<dbReference type="EMBL" id="MK033569">
    <property type="protein sequence ID" value="QBH66377.1"/>
    <property type="molecule type" value="Genomic_DNA"/>
</dbReference>
<evidence type="ECO:0000313" key="5">
    <source>
        <dbReference type="EMBL" id="QBH66117.1"/>
    </source>
</evidence>
<dbReference type="EMBL" id="MK033566">
    <property type="protein sequence ID" value="QBH65987.1"/>
    <property type="molecule type" value="Genomic_DNA"/>
</dbReference>
<reference evidence="15" key="1">
    <citation type="journal article" date="2000" name="Virus Genes">
        <title>Comparative analysis of the granulin regions of the Phthorimaea operculella and Spodoptera littoralis granuloviruses.</title>
        <authorList>
            <person name="Taha A."/>
            <person name="Nour-El-Din A."/>
            <person name="Croizier L."/>
            <person name="Ferber M.L."/>
            <person name="Croizier G."/>
        </authorList>
    </citation>
    <scope>NUCLEOTIDE SEQUENCE [LARGE SCALE GENOMIC DNA]</scope>
</reference>
<dbReference type="EMBL" id="MK033573">
    <property type="protein sequence ID" value="QBH66897.1"/>
    <property type="molecule type" value="Genomic_DNA"/>
</dbReference>
<proteinExistence type="predicted"/>
<dbReference type="Proteomes" id="UP000202706">
    <property type="component" value="Segment"/>
</dbReference>
<gene>
    <name evidence="1" type="primary">PhopGV022</name>
    <name evidence="2" type="ORF">PhopGVgp022</name>
</gene>
<evidence type="ECO:0000313" key="4">
    <source>
        <dbReference type="EMBL" id="QBH65987.1"/>
    </source>
</evidence>
<evidence type="ECO:0000313" key="10">
    <source>
        <dbReference type="EMBL" id="QBH66767.1"/>
    </source>
</evidence>
<evidence type="ECO:0000313" key="13">
    <source>
        <dbReference type="EMBL" id="QBH67156.1"/>
    </source>
</evidence>
<dbReference type="EMBL" id="MK033575">
    <property type="protein sequence ID" value="QBH67156.1"/>
    <property type="molecule type" value="Genomic_DNA"/>
</dbReference>
<dbReference type="EMBL" id="MK033570">
    <property type="protein sequence ID" value="QBH66507.1"/>
    <property type="molecule type" value="Genomic_DNA"/>
</dbReference>
<evidence type="ECO:0000313" key="2">
    <source>
        <dbReference type="EMBL" id="ANY57411.1"/>
    </source>
</evidence>
<dbReference type="GeneID" id="949356"/>
<dbReference type="EMBL" id="MK033567">
    <property type="protein sequence ID" value="QBH66117.1"/>
    <property type="molecule type" value="Genomic_DNA"/>
</dbReference>
<dbReference type="EMBL" id="MK033576">
    <property type="protein sequence ID" value="QBH67286.1"/>
    <property type="molecule type" value="Genomic_DNA"/>
</dbReference>
<evidence type="ECO:0000313" key="3">
    <source>
        <dbReference type="EMBL" id="QBH65857.1"/>
    </source>
</evidence>
<sequence>MLGPLLDEAFTNFVVCNNEKRITIGVYQTANCLRVICGKRTYHTKANAEITVSECHMLIGIRFDSNFKYLFCEYLRKRFAAARVEGKSFVYEIQLLHLPSVISFCKMLLDLYNLKKNVSYL</sequence>
<dbReference type="EMBL" id="MK033572">
    <property type="protein sequence ID" value="QBH66767.1"/>
    <property type="molecule type" value="Genomic_DNA"/>
</dbReference>
<evidence type="ECO:0000313" key="15">
    <source>
        <dbReference type="Proteomes" id="UP000202706"/>
    </source>
</evidence>
<dbReference type="EMBL" id="KU666536">
    <property type="protein sequence ID" value="ANY57411.1"/>
    <property type="molecule type" value="Genomic_DNA"/>
</dbReference>